<evidence type="ECO:0000313" key="3">
    <source>
        <dbReference type="Proteomes" id="UP000054477"/>
    </source>
</evidence>
<proteinExistence type="predicted"/>
<organism evidence="2 3">
    <name type="scientific">Laccaria amethystina LaAM-08-1</name>
    <dbReference type="NCBI Taxonomy" id="1095629"/>
    <lineage>
        <taxon>Eukaryota</taxon>
        <taxon>Fungi</taxon>
        <taxon>Dikarya</taxon>
        <taxon>Basidiomycota</taxon>
        <taxon>Agaricomycotina</taxon>
        <taxon>Agaricomycetes</taxon>
        <taxon>Agaricomycetidae</taxon>
        <taxon>Agaricales</taxon>
        <taxon>Agaricineae</taxon>
        <taxon>Hydnangiaceae</taxon>
        <taxon>Laccaria</taxon>
    </lineage>
</organism>
<dbReference type="EMBL" id="KN838618">
    <property type="protein sequence ID" value="KIK00803.1"/>
    <property type="molecule type" value="Genomic_DNA"/>
</dbReference>
<feature type="region of interest" description="Disordered" evidence="1">
    <location>
        <begin position="59"/>
        <end position="133"/>
    </location>
</feature>
<feature type="compositionally biased region" description="Polar residues" evidence="1">
    <location>
        <begin position="64"/>
        <end position="85"/>
    </location>
</feature>
<gene>
    <name evidence="2" type="ORF">K443DRAFT_7384</name>
</gene>
<feature type="compositionally biased region" description="Basic and acidic residues" evidence="1">
    <location>
        <begin position="87"/>
        <end position="111"/>
    </location>
</feature>
<sequence>MAAFLPRPVLIFNSGETMRRSRRRLFFFVVAADHQQRQVVHRSRRRLLSASLGALRPSPAGLMSVQTSSAPATQARHTQGLSLASSAKREDFSGCAPRERLSSALHREMRGRGNRVTAAARERNQRATQRGCM</sequence>
<keyword evidence="3" id="KW-1185">Reference proteome</keyword>
<protein>
    <submittedName>
        <fullName evidence="2">Uncharacterized protein</fullName>
    </submittedName>
</protein>
<reference evidence="2 3" key="1">
    <citation type="submission" date="2014-04" db="EMBL/GenBank/DDBJ databases">
        <authorList>
            <consortium name="DOE Joint Genome Institute"/>
            <person name="Kuo A."/>
            <person name="Kohler A."/>
            <person name="Nagy L.G."/>
            <person name="Floudas D."/>
            <person name="Copeland A."/>
            <person name="Barry K.W."/>
            <person name="Cichocki N."/>
            <person name="Veneault-Fourrey C."/>
            <person name="LaButti K."/>
            <person name="Lindquist E.A."/>
            <person name="Lipzen A."/>
            <person name="Lundell T."/>
            <person name="Morin E."/>
            <person name="Murat C."/>
            <person name="Sun H."/>
            <person name="Tunlid A."/>
            <person name="Henrissat B."/>
            <person name="Grigoriev I.V."/>
            <person name="Hibbett D.S."/>
            <person name="Martin F."/>
            <person name="Nordberg H.P."/>
            <person name="Cantor M.N."/>
            <person name="Hua S.X."/>
        </authorList>
    </citation>
    <scope>NUCLEOTIDE SEQUENCE [LARGE SCALE GENOMIC DNA]</scope>
    <source>
        <strain evidence="2 3">LaAM-08-1</strain>
    </source>
</reference>
<name>A0A0C9XY69_9AGAR</name>
<dbReference type="Proteomes" id="UP000054477">
    <property type="component" value="Unassembled WGS sequence"/>
</dbReference>
<dbReference type="AlphaFoldDB" id="A0A0C9XY69"/>
<evidence type="ECO:0000256" key="1">
    <source>
        <dbReference type="SAM" id="MobiDB-lite"/>
    </source>
</evidence>
<accession>A0A0C9XY69</accession>
<dbReference type="HOGENOM" id="CLU_1907054_0_0_1"/>
<reference evidence="3" key="2">
    <citation type="submission" date="2015-01" db="EMBL/GenBank/DDBJ databases">
        <title>Evolutionary Origins and Diversification of the Mycorrhizal Mutualists.</title>
        <authorList>
            <consortium name="DOE Joint Genome Institute"/>
            <consortium name="Mycorrhizal Genomics Consortium"/>
            <person name="Kohler A."/>
            <person name="Kuo A."/>
            <person name="Nagy L.G."/>
            <person name="Floudas D."/>
            <person name="Copeland A."/>
            <person name="Barry K.W."/>
            <person name="Cichocki N."/>
            <person name="Veneault-Fourrey C."/>
            <person name="LaButti K."/>
            <person name="Lindquist E.A."/>
            <person name="Lipzen A."/>
            <person name="Lundell T."/>
            <person name="Morin E."/>
            <person name="Murat C."/>
            <person name="Riley R."/>
            <person name="Ohm R."/>
            <person name="Sun H."/>
            <person name="Tunlid A."/>
            <person name="Henrissat B."/>
            <person name="Grigoriev I.V."/>
            <person name="Hibbett D.S."/>
            <person name="Martin F."/>
        </authorList>
    </citation>
    <scope>NUCLEOTIDE SEQUENCE [LARGE SCALE GENOMIC DNA]</scope>
    <source>
        <strain evidence="3">LaAM-08-1</strain>
    </source>
</reference>
<evidence type="ECO:0000313" key="2">
    <source>
        <dbReference type="EMBL" id="KIK00803.1"/>
    </source>
</evidence>